<evidence type="ECO:0000313" key="3">
    <source>
        <dbReference type="Proteomes" id="UP000324748"/>
    </source>
</evidence>
<name>A0A5B0MN17_PUCGR</name>
<comment type="caution">
    <text evidence="2">The sequence shown here is derived from an EMBL/GenBank/DDBJ whole genome shotgun (WGS) entry which is preliminary data.</text>
</comment>
<feature type="region of interest" description="Disordered" evidence="1">
    <location>
        <begin position="523"/>
        <end position="547"/>
    </location>
</feature>
<gene>
    <name evidence="2" type="ORF">PGT21_006172</name>
</gene>
<proteinExistence type="predicted"/>
<evidence type="ECO:0000313" key="2">
    <source>
        <dbReference type="EMBL" id="KAA1077406.1"/>
    </source>
</evidence>
<dbReference type="AlphaFoldDB" id="A0A5B0MN17"/>
<protein>
    <submittedName>
        <fullName evidence="2">Uncharacterized protein</fullName>
    </submittedName>
</protein>
<feature type="region of interest" description="Disordered" evidence="1">
    <location>
        <begin position="25"/>
        <end position="129"/>
    </location>
</feature>
<dbReference type="OrthoDB" id="2507299at2759"/>
<dbReference type="EMBL" id="VSWC01000144">
    <property type="protein sequence ID" value="KAA1077406.1"/>
    <property type="molecule type" value="Genomic_DNA"/>
</dbReference>
<reference evidence="2 3" key="1">
    <citation type="submission" date="2019-05" db="EMBL/GenBank/DDBJ databases">
        <title>Emergence of the Ug99 lineage of the wheat stem rust pathogen through somatic hybridization.</title>
        <authorList>
            <person name="Li F."/>
            <person name="Upadhyaya N.M."/>
            <person name="Sperschneider J."/>
            <person name="Matny O."/>
            <person name="Nguyen-Phuc H."/>
            <person name="Mago R."/>
            <person name="Raley C."/>
            <person name="Miller M.E."/>
            <person name="Silverstein K.A.T."/>
            <person name="Henningsen E."/>
            <person name="Hirsch C.D."/>
            <person name="Visser B."/>
            <person name="Pretorius Z.A."/>
            <person name="Steffenson B.J."/>
            <person name="Schwessinger B."/>
            <person name="Dodds P.N."/>
            <person name="Figueroa M."/>
        </authorList>
    </citation>
    <scope>NUCLEOTIDE SEQUENCE [LARGE SCALE GENOMIC DNA]</scope>
    <source>
        <strain evidence="2">21-0</strain>
    </source>
</reference>
<accession>A0A5B0MN17</accession>
<feature type="compositionally biased region" description="Polar residues" evidence="1">
    <location>
        <begin position="37"/>
        <end position="52"/>
    </location>
</feature>
<evidence type="ECO:0000256" key="1">
    <source>
        <dbReference type="SAM" id="MobiDB-lite"/>
    </source>
</evidence>
<keyword evidence="3" id="KW-1185">Reference proteome</keyword>
<organism evidence="2 3">
    <name type="scientific">Puccinia graminis f. sp. tritici</name>
    <dbReference type="NCBI Taxonomy" id="56615"/>
    <lineage>
        <taxon>Eukaryota</taxon>
        <taxon>Fungi</taxon>
        <taxon>Dikarya</taxon>
        <taxon>Basidiomycota</taxon>
        <taxon>Pucciniomycotina</taxon>
        <taxon>Pucciniomycetes</taxon>
        <taxon>Pucciniales</taxon>
        <taxon>Pucciniaceae</taxon>
        <taxon>Puccinia</taxon>
    </lineage>
</organism>
<feature type="compositionally biased region" description="Low complexity" evidence="1">
    <location>
        <begin position="111"/>
        <end position="125"/>
    </location>
</feature>
<dbReference type="Proteomes" id="UP000324748">
    <property type="component" value="Unassembled WGS sequence"/>
</dbReference>
<sequence length="547" mass="61589">MTTTNIQPDLANFVLDSNGHLVSINSETRSNSTSNTFLPNSNQNNENMINTESSPASRGRGSRGRGGSNVKSQGTGRKVAFRKKNQVQRAETGQHPDPPIRPTNGTTNFASSSSIPHPSQSSTTTAPQDQGRANLEMRLNNSGASNIRAVSYATGKKKRLTNRIKDELKHATLEYQKKIHELAITNEVRSEILFRWVGGFNKMKGPNRFNNYCRYGLEPRKIFASKEFPPGERMQQVGETWRALDETEQLKYNDTEFLNGLRRQIGLRQTDDPEDIEDEDRDHAAEIEAEFDQAPNSRSHVAKTKNSTVTVQQASKHGTEALKVCTKWVKRVVEELNHLRADHLVEGFVLVVSSDSMGSVFLRGGSPYGEQYMDMVKAKEDIWKKFHLWVTGMALNNELNPHVRPIKRLPQRFIMTELKPWDQGKLEDNKAAMRDQLRAMLVKARNGTKSRGWPSNARDTFKKNSLVFKIKPEAIPPPSKVNLETTLLDSDPRNFSKDQVEAVLQALHFKWITLSAAQDSDAELSGVEGHENMRNDGVDPNEIDSNE</sequence>
<feature type="compositionally biased region" description="Low complexity" evidence="1">
    <location>
        <begin position="25"/>
        <end position="36"/>
    </location>
</feature>
<feature type="compositionally biased region" description="Basic and acidic residues" evidence="1">
    <location>
        <begin position="528"/>
        <end position="537"/>
    </location>
</feature>